<dbReference type="STRING" id="6185.A0A094ZK02"/>
<evidence type="ECO:0000313" key="1">
    <source>
        <dbReference type="EMBL" id="KGB34277.1"/>
    </source>
</evidence>
<proteinExistence type="predicted"/>
<dbReference type="AlphaFoldDB" id="A0A094ZK02"/>
<name>A0A094ZK02_SCHHA</name>
<reference evidence="1" key="1">
    <citation type="journal article" date="2012" name="Nat. Genet.">
        <title>Whole-genome sequence of Schistosoma haematobium.</title>
        <authorList>
            <person name="Young N.D."/>
            <person name="Jex A.R."/>
            <person name="Li B."/>
            <person name="Liu S."/>
            <person name="Yang L."/>
            <person name="Xiong Z."/>
            <person name="Li Y."/>
            <person name="Cantacessi C."/>
            <person name="Hall R.S."/>
            <person name="Xu X."/>
            <person name="Chen F."/>
            <person name="Wu X."/>
            <person name="Zerlotini A."/>
            <person name="Oliveira G."/>
            <person name="Hofmann A."/>
            <person name="Zhang G."/>
            <person name="Fang X."/>
            <person name="Kang Y."/>
            <person name="Campbell B.E."/>
            <person name="Loukas A."/>
            <person name="Ranganathan S."/>
            <person name="Rollinson D."/>
            <person name="Rinaldi G."/>
            <person name="Brindley P.J."/>
            <person name="Yang H."/>
            <person name="Wang J."/>
            <person name="Wang J."/>
            <person name="Gasser R.B."/>
        </authorList>
    </citation>
    <scope>NUCLEOTIDE SEQUENCE [LARGE SCALE GENOMIC DNA]</scope>
</reference>
<sequence>MFVSINDSSSWICSFGPTNSLRSKRSFSRVAPDSRIVINTKRQEDEGCINISPTSSPEGETFELGHQLLSIENLDEPLSPNEFQQIQNLISGNCSSSVSSQNENAVICEYSQPSSVTEVVNQNEFTNLDESNFDSLCYLTELQRDCSELLYTNLTVKSLPRRISSNSILRKLHYLVKRNSSERSIWLHQRSTQNILDSTKHASKTFQILRVFRNYSDSLPGLVAFGVREVVIPLENKTEIYNANENVSNKFAILLLPISGVPFVTEELFSSAATNFVLGNDLKCGDLVMVFSPWLTYPSHEFNSLPVMYSFFWVERLRHEVLSDVENDFPNSQIIPHKPELITCSCLISCDPFIVLNCPKRFKGLAEPKSSVIQTFQDSSENMLTEIFNRKCFLVLGCYRFWLLKKLRYILLVWHYNDCPGLILLPDQLVHSGNLNNPVVSYQDFHIGNVYTSESLLQLPDNQLQANVQREIHNHLNEIKHSLESKYVNSTKSSELTSETSHCVIDVTSPIELIYEQLFAISSTSNFLSTTGFGVYIIIDQGLFFDSFILLDRFTSLKTENYSQHSSSMYALKNSLSKQIYSNYILLQSLEDVNKLRVHQIVSFSGTLIHVDTSRSHVWSICPYCACADFEIYSGVDNKVKYFSKQENLKCVRCLALLSNPLERLETEVQVLINFDNDQSTVNKLKRHKSSVELTLNGSGLNAQKLVNCHLDNVIGIVVHIPNKVFSIDNVQKYNGYLRNIYVIELDQMENGNKMM</sequence>
<organism evidence="1">
    <name type="scientific">Schistosoma haematobium</name>
    <name type="common">Blood fluke</name>
    <dbReference type="NCBI Taxonomy" id="6185"/>
    <lineage>
        <taxon>Eukaryota</taxon>
        <taxon>Metazoa</taxon>
        <taxon>Spiralia</taxon>
        <taxon>Lophotrochozoa</taxon>
        <taxon>Platyhelminthes</taxon>
        <taxon>Trematoda</taxon>
        <taxon>Digenea</taxon>
        <taxon>Strigeidida</taxon>
        <taxon>Schistosomatoidea</taxon>
        <taxon>Schistosomatidae</taxon>
        <taxon>Schistosoma</taxon>
    </lineage>
</organism>
<accession>A0A094ZK02</accession>
<protein>
    <recommendedName>
        <fullName evidence="2">DUF4503 domain-containing protein</fullName>
    </recommendedName>
</protein>
<evidence type="ECO:0008006" key="2">
    <source>
        <dbReference type="Google" id="ProtNLM"/>
    </source>
</evidence>
<dbReference type="EMBL" id="KL250599">
    <property type="protein sequence ID" value="KGB34277.1"/>
    <property type="molecule type" value="Genomic_DNA"/>
</dbReference>
<gene>
    <name evidence="1" type="ORF">MS3_02493</name>
</gene>